<keyword evidence="1" id="KW-0472">Membrane</keyword>
<keyword evidence="3" id="KW-0347">Helicase</keyword>
<dbReference type="eggNOG" id="arCOG03400">
    <property type="taxonomic scope" value="Archaea"/>
</dbReference>
<keyword evidence="1" id="KW-1133">Transmembrane helix</keyword>
<protein>
    <submittedName>
        <fullName evidence="3">Nucleic acid binding OB-fold tRNA/helicase-type</fullName>
    </submittedName>
</protein>
<accession>F0T741</accession>
<dbReference type="OrthoDB" id="82376at2157"/>
<dbReference type="AlphaFoldDB" id="F0T741"/>
<dbReference type="RefSeq" id="WP_013646026.1">
    <property type="nucleotide sequence ID" value="NC_015216.1"/>
</dbReference>
<feature type="domain" description="OB" evidence="2">
    <location>
        <begin position="47"/>
        <end position="122"/>
    </location>
</feature>
<keyword evidence="1" id="KW-0812">Transmembrane</keyword>
<dbReference type="InterPro" id="IPR012340">
    <property type="entry name" value="NA-bd_OB-fold"/>
</dbReference>
<sequence length="130" mass="14777">MNDETIYKVALTTSILGIVGIIIISGQLYPQEYHITDINRGMLDKQVSIHGVVEEIKKSKTSDTYFLELADETGKIDVVVFHQTVEDYEKYNLKISELIKRRIRIMGTVTEHDGHLEIILTDSKSVKLIA</sequence>
<organism evidence="3 4">
    <name type="scientific">Methanobacterium lacus (strain AL-21)</name>
    <dbReference type="NCBI Taxonomy" id="877455"/>
    <lineage>
        <taxon>Archaea</taxon>
        <taxon>Methanobacteriati</taxon>
        <taxon>Methanobacteriota</taxon>
        <taxon>Methanomada group</taxon>
        <taxon>Methanobacteria</taxon>
        <taxon>Methanobacteriales</taxon>
        <taxon>Methanobacteriaceae</taxon>
        <taxon>Methanobacterium</taxon>
    </lineage>
</organism>
<keyword evidence="3" id="KW-0547">Nucleotide-binding</keyword>
<dbReference type="STRING" id="877455.Metbo_2462"/>
<dbReference type="EMBL" id="CP002551">
    <property type="protein sequence ID" value="ADZ10675.1"/>
    <property type="molecule type" value="Genomic_DNA"/>
</dbReference>
<dbReference type="InterPro" id="IPR004365">
    <property type="entry name" value="NA-bd_OB_tRNA"/>
</dbReference>
<evidence type="ECO:0000313" key="3">
    <source>
        <dbReference type="EMBL" id="ADZ10675.1"/>
    </source>
</evidence>
<feature type="transmembrane region" description="Helical" evidence="1">
    <location>
        <begin position="6"/>
        <end position="24"/>
    </location>
</feature>
<dbReference type="Gene3D" id="2.40.50.140">
    <property type="entry name" value="Nucleic acid-binding proteins"/>
    <property type="match status" value="1"/>
</dbReference>
<keyword evidence="3" id="KW-0378">Hydrolase</keyword>
<dbReference type="GeneID" id="10278934"/>
<dbReference type="Proteomes" id="UP000007490">
    <property type="component" value="Chromosome"/>
</dbReference>
<dbReference type="SUPFAM" id="SSF50249">
    <property type="entry name" value="Nucleic acid-binding proteins"/>
    <property type="match status" value="1"/>
</dbReference>
<evidence type="ECO:0000259" key="2">
    <source>
        <dbReference type="Pfam" id="PF01336"/>
    </source>
</evidence>
<dbReference type="KEGG" id="mel:Metbo_2462"/>
<keyword evidence="3" id="KW-0067">ATP-binding</keyword>
<reference evidence="3 4" key="2">
    <citation type="journal article" date="2014" name="Int. J. Syst. Evol. Microbiol.">
        <title>Methanobacterium paludis sp. nov. and a novel strain of Methanobacterium lacus isolated from northern peatlands.</title>
        <authorList>
            <person name="Cadillo-Quiroz H."/>
            <person name="Brauer S.L."/>
            <person name="Goodson N."/>
            <person name="Yavitt J.B."/>
            <person name="Zinder S.H."/>
        </authorList>
    </citation>
    <scope>NUCLEOTIDE SEQUENCE [LARGE SCALE GENOMIC DNA]</scope>
    <source>
        <strain evidence="3 4">AL-21</strain>
    </source>
</reference>
<gene>
    <name evidence="3" type="ordered locus">Metbo_2462</name>
</gene>
<dbReference type="GO" id="GO:0003676">
    <property type="term" value="F:nucleic acid binding"/>
    <property type="evidence" value="ECO:0007669"/>
    <property type="project" value="InterPro"/>
</dbReference>
<reference evidence="4" key="1">
    <citation type="submission" date="2011-02" db="EMBL/GenBank/DDBJ databases">
        <title>Complete sequence of Methanobacterium sp. AL-21.</title>
        <authorList>
            <consortium name="US DOE Joint Genome Institute"/>
            <person name="Lucas S."/>
            <person name="Copeland A."/>
            <person name="Lapidus A."/>
            <person name="Cheng J.-F."/>
            <person name="Goodwin L."/>
            <person name="Pitluck S."/>
            <person name="Chertkov O."/>
            <person name="Detter J.C."/>
            <person name="Han C."/>
            <person name="Tapia R."/>
            <person name="Land M."/>
            <person name="Hauser L."/>
            <person name="Kyrpides N."/>
            <person name="Ivanova N."/>
            <person name="Mikhailova N."/>
            <person name="Pagani I."/>
            <person name="Cadillo-Quiroz H."/>
            <person name="Imachi H."/>
            <person name="Zinder S."/>
            <person name="Liu W."/>
            <person name="Woyke T."/>
        </authorList>
    </citation>
    <scope>NUCLEOTIDE SEQUENCE [LARGE SCALE GENOMIC DNA]</scope>
    <source>
        <strain evidence="4">AL-21</strain>
    </source>
</reference>
<evidence type="ECO:0000313" key="4">
    <source>
        <dbReference type="Proteomes" id="UP000007490"/>
    </source>
</evidence>
<dbReference type="GO" id="GO:0004386">
    <property type="term" value="F:helicase activity"/>
    <property type="evidence" value="ECO:0007669"/>
    <property type="project" value="UniProtKB-KW"/>
</dbReference>
<dbReference type="HOGENOM" id="CLU_157010_0_0_2"/>
<dbReference type="Pfam" id="PF01336">
    <property type="entry name" value="tRNA_anti-codon"/>
    <property type="match status" value="1"/>
</dbReference>
<evidence type="ECO:0000256" key="1">
    <source>
        <dbReference type="SAM" id="Phobius"/>
    </source>
</evidence>
<keyword evidence="4" id="KW-1185">Reference proteome</keyword>
<proteinExistence type="predicted"/>
<name>F0T741_METLA</name>